<proteinExistence type="predicted"/>
<sequence>MSVEELMAIVREESLDAPVLYGVGDVHMNAVLLTRTDALWQAWVSDERGGVMGRTLQTFDTESAALEYVLVKLREVTPLRRTLAAWRS</sequence>
<dbReference type="Proteomes" id="UP000076998">
    <property type="component" value="Unassembled WGS sequence"/>
</dbReference>
<dbReference type="RefSeq" id="WP_064002853.1">
    <property type="nucleotide sequence ID" value="NZ_LSTV01000002.1"/>
</dbReference>
<dbReference type="OrthoDB" id="5080380at2"/>
<dbReference type="AlphaFoldDB" id="A0A177KAS3"/>
<evidence type="ECO:0000313" key="2">
    <source>
        <dbReference type="Proteomes" id="UP000076998"/>
    </source>
</evidence>
<evidence type="ECO:0000313" key="1">
    <source>
        <dbReference type="EMBL" id="OAH50493.1"/>
    </source>
</evidence>
<gene>
    <name evidence="1" type="ORF">AYL44_08585</name>
</gene>
<dbReference type="EMBL" id="LSTV01000002">
    <property type="protein sequence ID" value="OAH50493.1"/>
    <property type="molecule type" value="Genomic_DNA"/>
</dbReference>
<comment type="caution">
    <text evidence="1">The sequence shown here is derived from an EMBL/GenBank/DDBJ whole genome shotgun (WGS) entry which is preliminary data.</text>
</comment>
<organism evidence="1 2">
    <name type="scientific">Microbacterium oleivorans</name>
    <dbReference type="NCBI Taxonomy" id="273677"/>
    <lineage>
        <taxon>Bacteria</taxon>
        <taxon>Bacillati</taxon>
        <taxon>Actinomycetota</taxon>
        <taxon>Actinomycetes</taxon>
        <taxon>Micrococcales</taxon>
        <taxon>Microbacteriaceae</taxon>
        <taxon>Microbacterium</taxon>
    </lineage>
</organism>
<name>A0A177KAS3_9MICO</name>
<reference evidence="1 2" key="1">
    <citation type="submission" date="2016-02" db="EMBL/GenBank/DDBJ databases">
        <authorList>
            <person name="Wen L."/>
            <person name="He K."/>
            <person name="Yang H."/>
        </authorList>
    </citation>
    <scope>NUCLEOTIDE SEQUENCE [LARGE SCALE GENOMIC DNA]</scope>
    <source>
        <strain evidence="1 2">CD11_3</strain>
    </source>
</reference>
<protein>
    <submittedName>
        <fullName evidence="1">Uncharacterized protein</fullName>
    </submittedName>
</protein>
<accession>A0A177KAS3</accession>